<dbReference type="InterPro" id="IPR002885">
    <property type="entry name" value="PPR_rpt"/>
</dbReference>
<reference evidence="3 4" key="2">
    <citation type="journal article" date="2009" name="PLoS ONE">
        <title>An integrated genetic and cytogenetic map of the cucumber genome.</title>
        <authorList>
            <person name="Ren Y."/>
            <person name="Zhang Z."/>
            <person name="Liu J."/>
            <person name="Staub J.E."/>
            <person name="Han Y."/>
            <person name="Cheng Z."/>
            <person name="Li X."/>
            <person name="Lu J."/>
            <person name="Miao H."/>
            <person name="Kang H."/>
            <person name="Xie B."/>
            <person name="Gu X."/>
            <person name="Wang X."/>
            <person name="Du Y."/>
            <person name="Jin W."/>
            <person name="Huang S."/>
        </authorList>
    </citation>
    <scope>NUCLEOTIDE SEQUENCE [LARGE SCALE GENOMIC DNA]</scope>
    <source>
        <strain evidence="4">cv. 9930</strain>
    </source>
</reference>
<dbReference type="Proteomes" id="UP000029981">
    <property type="component" value="Chromosome 1"/>
</dbReference>
<dbReference type="Gene3D" id="1.25.40.10">
    <property type="entry name" value="Tetratricopeptide repeat domain"/>
    <property type="match status" value="3"/>
</dbReference>
<dbReference type="PANTHER" id="PTHR47926">
    <property type="entry name" value="PENTATRICOPEPTIDE REPEAT-CONTAINING PROTEIN"/>
    <property type="match status" value="1"/>
</dbReference>
<organism evidence="3 4">
    <name type="scientific">Cucumis sativus</name>
    <name type="common">Cucumber</name>
    <dbReference type="NCBI Taxonomy" id="3659"/>
    <lineage>
        <taxon>Eukaryota</taxon>
        <taxon>Viridiplantae</taxon>
        <taxon>Streptophyta</taxon>
        <taxon>Embryophyta</taxon>
        <taxon>Tracheophyta</taxon>
        <taxon>Spermatophyta</taxon>
        <taxon>Magnoliopsida</taxon>
        <taxon>eudicotyledons</taxon>
        <taxon>Gunneridae</taxon>
        <taxon>Pentapetalae</taxon>
        <taxon>rosids</taxon>
        <taxon>fabids</taxon>
        <taxon>Cucurbitales</taxon>
        <taxon>Cucurbitaceae</taxon>
        <taxon>Benincaseae</taxon>
        <taxon>Cucumis</taxon>
    </lineage>
</organism>
<feature type="repeat" description="PPR" evidence="2">
    <location>
        <begin position="89"/>
        <end position="123"/>
    </location>
</feature>
<reference evidence="3 4" key="3">
    <citation type="journal article" date="2010" name="BMC Genomics">
        <title>Transcriptome sequencing and comparative analysis of cucumber flowers with different sex types.</title>
        <authorList>
            <person name="Guo S."/>
            <person name="Zheng Y."/>
            <person name="Joung J.G."/>
            <person name="Liu S."/>
            <person name="Zhang Z."/>
            <person name="Crasta O.R."/>
            <person name="Sobral B.W."/>
            <person name="Xu Y."/>
            <person name="Huang S."/>
            <person name="Fei Z."/>
        </authorList>
    </citation>
    <scope>NUCLEOTIDE SEQUENCE [LARGE SCALE GENOMIC DNA]</scope>
    <source>
        <strain evidence="4">cv. 9930</strain>
    </source>
</reference>
<gene>
    <name evidence="3" type="ORF">Csa_1G038370</name>
</gene>
<dbReference type="EMBL" id="CM002922">
    <property type="protein sequence ID" value="KGN64019.1"/>
    <property type="molecule type" value="Genomic_DNA"/>
</dbReference>
<dbReference type="FunFam" id="1.25.40.10:FF:000348">
    <property type="entry name" value="Pentatricopeptide repeat-containing protein chloroplastic"/>
    <property type="match status" value="1"/>
</dbReference>
<keyword evidence="1" id="KW-0677">Repeat</keyword>
<dbReference type="InterPro" id="IPR046960">
    <property type="entry name" value="PPR_At4g14850-like_plant"/>
</dbReference>
<evidence type="ECO:0000313" key="4">
    <source>
        <dbReference type="Proteomes" id="UP000029981"/>
    </source>
</evidence>
<feature type="repeat" description="PPR" evidence="2">
    <location>
        <begin position="195"/>
        <end position="229"/>
    </location>
</feature>
<dbReference type="InterPro" id="IPR046848">
    <property type="entry name" value="E_motif"/>
</dbReference>
<dbReference type="AlphaFoldDB" id="A0A0A0LSS6"/>
<keyword evidence="4" id="KW-1185">Reference proteome</keyword>
<sequence length="555" mass="61871">MSNRIVPILRENATAISAIGRSSRVRQQFIFSVLKSCVSFRNLAKTHAQIVVSGFSQKNYILNHLLSLYISFGSLGSAQKVFEDITAPSTTVWNQIIKGHTRSKTSKKSIELFKRMTLAGVEANGFTYSFLLSACVRSRLFREGEQIHGRVLVNGYWSNLYVRTNLINLYANGGDGGDFDLKRALYLFDEMPDSNVVGWNSLLAGYVRRGDFDGARKVFDEMPERNVRTWTIMVAGFAQNGQCKLALSLFDQMRRAGVELDQVALVAALSACAELGDLTLGKWIHGYVERTWRSRHLPVLVSLNNALIHMYASCGAMDLAYKLFEEIPQRNTVSWSSIITGFAKQGCGVEAIRIFQLMLCSGQNEVRPDEITFIGALTACSHAGLISDGIRLFQSMHKTFGVIPQIEHYGCMVDLLSRAGLLTEALSLIESMPMKPNNAVWGALLSGCRLHKNDEIVSHVAKHLSFEIDPNNQAAGYFMLLANVYAADGRWQDTATVRRNMHDIGVKKPSGRSWIEINGVLCSFMVGEETHKDVNLIYEMLGNITRQTQMGELQI</sequence>
<dbReference type="eggNOG" id="KOG4197">
    <property type="taxonomic scope" value="Eukaryota"/>
</dbReference>
<dbReference type="Pfam" id="PF13041">
    <property type="entry name" value="PPR_2"/>
    <property type="match status" value="2"/>
</dbReference>
<name>A0A0A0LSS6_CUCSA</name>
<dbReference type="Gramene" id="KGN64019">
    <property type="protein sequence ID" value="KGN64019"/>
    <property type="gene ID" value="Csa_1G038370"/>
</dbReference>
<dbReference type="PANTHER" id="PTHR47926:SF526">
    <property type="entry name" value="PENTACOTRIPEPTIDE-REPEAT REGION OF PRORP DOMAIN-CONTAINING PROTEIN"/>
    <property type="match status" value="1"/>
</dbReference>
<reference evidence="3 4" key="4">
    <citation type="journal article" date="2011" name="BMC Genomics">
        <title>RNA-Seq improves annotation of protein-coding genes in the cucumber genome.</title>
        <authorList>
            <person name="Li Z."/>
            <person name="Zhang Z."/>
            <person name="Yan P."/>
            <person name="Huang S."/>
            <person name="Fei Z."/>
            <person name="Lin K."/>
        </authorList>
    </citation>
    <scope>NUCLEOTIDE SEQUENCE [LARGE SCALE GENOMIC DNA]</scope>
    <source>
        <strain evidence="4">cv. 9930</strain>
    </source>
</reference>
<dbReference type="GO" id="GO:0009451">
    <property type="term" value="P:RNA modification"/>
    <property type="evidence" value="ECO:0000318"/>
    <property type="project" value="GO_Central"/>
</dbReference>
<accession>A0A0A0LSS6</accession>
<dbReference type="NCBIfam" id="TIGR00756">
    <property type="entry name" value="PPR"/>
    <property type="match status" value="3"/>
</dbReference>
<dbReference type="GO" id="GO:0003723">
    <property type="term" value="F:RNA binding"/>
    <property type="evidence" value="ECO:0007669"/>
    <property type="project" value="InterPro"/>
</dbReference>
<proteinExistence type="predicted"/>
<dbReference type="OMA" id="FRCMKET"/>
<dbReference type="InterPro" id="IPR011990">
    <property type="entry name" value="TPR-like_helical_dom_sf"/>
</dbReference>
<dbReference type="KEGG" id="csv:101220656"/>
<evidence type="ECO:0008006" key="5">
    <source>
        <dbReference type="Google" id="ProtNLM"/>
    </source>
</evidence>
<evidence type="ECO:0000256" key="1">
    <source>
        <dbReference type="ARBA" id="ARBA00022737"/>
    </source>
</evidence>
<evidence type="ECO:0000256" key="2">
    <source>
        <dbReference type="PROSITE-ProRule" id="PRU00708"/>
    </source>
</evidence>
<dbReference type="Pfam" id="PF20431">
    <property type="entry name" value="E_motif"/>
    <property type="match status" value="1"/>
</dbReference>
<dbReference type="PROSITE" id="PS51375">
    <property type="entry name" value="PPR"/>
    <property type="match status" value="3"/>
</dbReference>
<dbReference type="Pfam" id="PF01535">
    <property type="entry name" value="PPR"/>
    <property type="match status" value="4"/>
</dbReference>
<reference evidence="3 4" key="1">
    <citation type="journal article" date="2009" name="Nat. Genet.">
        <title>The genome of the cucumber, Cucumis sativus L.</title>
        <authorList>
            <person name="Huang S."/>
            <person name="Li R."/>
            <person name="Zhang Z."/>
            <person name="Li L."/>
            <person name="Gu X."/>
            <person name="Fan W."/>
            <person name="Lucas W.J."/>
            <person name="Wang X."/>
            <person name="Xie B."/>
            <person name="Ni P."/>
            <person name="Ren Y."/>
            <person name="Zhu H."/>
            <person name="Li J."/>
            <person name="Lin K."/>
            <person name="Jin W."/>
            <person name="Fei Z."/>
            <person name="Li G."/>
            <person name="Staub J."/>
            <person name="Kilian A."/>
            <person name="van der Vossen E.A."/>
            <person name="Wu Y."/>
            <person name="Guo J."/>
            <person name="He J."/>
            <person name="Jia Z."/>
            <person name="Ren Y."/>
            <person name="Tian G."/>
            <person name="Lu Y."/>
            <person name="Ruan J."/>
            <person name="Qian W."/>
            <person name="Wang M."/>
            <person name="Huang Q."/>
            <person name="Li B."/>
            <person name="Xuan Z."/>
            <person name="Cao J."/>
            <person name="Asan"/>
            <person name="Wu Z."/>
            <person name="Zhang J."/>
            <person name="Cai Q."/>
            <person name="Bai Y."/>
            <person name="Zhao B."/>
            <person name="Han Y."/>
            <person name="Li Y."/>
            <person name="Li X."/>
            <person name="Wang S."/>
            <person name="Shi Q."/>
            <person name="Liu S."/>
            <person name="Cho W.K."/>
            <person name="Kim J.Y."/>
            <person name="Xu Y."/>
            <person name="Heller-Uszynska K."/>
            <person name="Miao H."/>
            <person name="Cheng Z."/>
            <person name="Zhang S."/>
            <person name="Wu J."/>
            <person name="Yang Y."/>
            <person name="Kang H."/>
            <person name="Li M."/>
            <person name="Liang H."/>
            <person name="Ren X."/>
            <person name="Shi Z."/>
            <person name="Wen M."/>
            <person name="Jian M."/>
            <person name="Yang H."/>
            <person name="Zhang G."/>
            <person name="Yang Z."/>
            <person name="Chen R."/>
            <person name="Liu S."/>
            <person name="Li J."/>
            <person name="Ma L."/>
            <person name="Liu H."/>
            <person name="Zhou Y."/>
            <person name="Zhao J."/>
            <person name="Fang X."/>
            <person name="Li G."/>
            <person name="Fang L."/>
            <person name="Li Y."/>
            <person name="Liu D."/>
            <person name="Zheng H."/>
            <person name="Zhang Y."/>
            <person name="Qin N."/>
            <person name="Li Z."/>
            <person name="Yang G."/>
            <person name="Yang S."/>
            <person name="Bolund L."/>
            <person name="Kristiansen K."/>
            <person name="Zheng H."/>
            <person name="Li S."/>
            <person name="Zhang X."/>
            <person name="Yang H."/>
            <person name="Wang J."/>
            <person name="Sun R."/>
            <person name="Zhang B."/>
            <person name="Jiang S."/>
            <person name="Wang J."/>
            <person name="Du Y."/>
            <person name="Li S."/>
        </authorList>
    </citation>
    <scope>NUCLEOTIDE SEQUENCE [LARGE SCALE GENOMIC DNA]</scope>
    <source>
        <strain evidence="4">cv. 9930</strain>
    </source>
</reference>
<evidence type="ECO:0000313" key="3">
    <source>
        <dbReference type="EMBL" id="KGN64019.1"/>
    </source>
</evidence>
<dbReference type="FunFam" id="1.25.40.10:FF:000184">
    <property type="entry name" value="Pentatricopeptide repeat-containing protein, chloroplastic"/>
    <property type="match status" value="1"/>
</dbReference>
<protein>
    <recommendedName>
        <fullName evidence="5">Pentatricopeptide repeat-containing protein</fullName>
    </recommendedName>
</protein>
<dbReference type="OrthoDB" id="185373at2759"/>
<feature type="repeat" description="PPR" evidence="2">
    <location>
        <begin position="331"/>
        <end position="365"/>
    </location>
</feature>